<gene>
    <name evidence="1" type="ORF">BDY19DRAFT_89279</name>
</gene>
<protein>
    <submittedName>
        <fullName evidence="1">Uncharacterized protein</fullName>
    </submittedName>
</protein>
<organism evidence="1 2">
    <name type="scientific">Irpex rosettiformis</name>
    <dbReference type="NCBI Taxonomy" id="378272"/>
    <lineage>
        <taxon>Eukaryota</taxon>
        <taxon>Fungi</taxon>
        <taxon>Dikarya</taxon>
        <taxon>Basidiomycota</taxon>
        <taxon>Agaricomycotina</taxon>
        <taxon>Agaricomycetes</taxon>
        <taxon>Polyporales</taxon>
        <taxon>Irpicaceae</taxon>
        <taxon>Irpex</taxon>
    </lineage>
</organism>
<evidence type="ECO:0000313" key="1">
    <source>
        <dbReference type="EMBL" id="KAI0089864.1"/>
    </source>
</evidence>
<reference evidence="1" key="1">
    <citation type="journal article" date="2021" name="Environ. Microbiol.">
        <title>Gene family expansions and transcriptome signatures uncover fungal adaptations to wood decay.</title>
        <authorList>
            <person name="Hage H."/>
            <person name="Miyauchi S."/>
            <person name="Viragh M."/>
            <person name="Drula E."/>
            <person name="Min B."/>
            <person name="Chaduli D."/>
            <person name="Navarro D."/>
            <person name="Favel A."/>
            <person name="Norest M."/>
            <person name="Lesage-Meessen L."/>
            <person name="Balint B."/>
            <person name="Merenyi Z."/>
            <person name="de Eugenio L."/>
            <person name="Morin E."/>
            <person name="Martinez A.T."/>
            <person name="Baldrian P."/>
            <person name="Stursova M."/>
            <person name="Martinez M.J."/>
            <person name="Novotny C."/>
            <person name="Magnuson J.K."/>
            <person name="Spatafora J.W."/>
            <person name="Maurice S."/>
            <person name="Pangilinan J."/>
            <person name="Andreopoulos W."/>
            <person name="LaButti K."/>
            <person name="Hundley H."/>
            <person name="Na H."/>
            <person name="Kuo A."/>
            <person name="Barry K."/>
            <person name="Lipzen A."/>
            <person name="Henrissat B."/>
            <person name="Riley R."/>
            <person name="Ahrendt S."/>
            <person name="Nagy L.G."/>
            <person name="Grigoriev I.V."/>
            <person name="Martin F."/>
            <person name="Rosso M.N."/>
        </authorList>
    </citation>
    <scope>NUCLEOTIDE SEQUENCE</scope>
    <source>
        <strain evidence="1">CBS 384.51</strain>
    </source>
</reference>
<proteinExistence type="predicted"/>
<comment type="caution">
    <text evidence="1">The sequence shown here is derived from an EMBL/GenBank/DDBJ whole genome shotgun (WGS) entry which is preliminary data.</text>
</comment>
<evidence type="ECO:0000313" key="2">
    <source>
        <dbReference type="Proteomes" id="UP001055072"/>
    </source>
</evidence>
<dbReference type="Proteomes" id="UP001055072">
    <property type="component" value="Unassembled WGS sequence"/>
</dbReference>
<name>A0ACB8U6U7_9APHY</name>
<accession>A0ACB8U6U7</accession>
<dbReference type="EMBL" id="MU274909">
    <property type="protein sequence ID" value="KAI0089864.1"/>
    <property type="molecule type" value="Genomic_DNA"/>
</dbReference>
<keyword evidence="2" id="KW-1185">Reference proteome</keyword>
<sequence>MVVHFVVETPVKKFLEFLPRVSNIQAPIVDFSDVPEGKGNKESMYKPFKNAVDQSDVCPSFKLLNTSSREDPVVDIKPDVGLFPVSVGTKTATISRMEVFVEIKQRGQQDAFRSTVNSGVAVQQEAKEAKEGQPLLETSIASIKHRGQQIEYTNQIMTLQHRIHLFSISIIGHYARLICWDRAGACVSECFNYHDGSNNWIGEFLFRYANATPEQRGFDPNVKRATAKEVAALTKAVNVHLSKFDYHPHRRAELEKTADPSYPVYRVCVKDQSSNKVSQYIICRPFFEVSSLCSQATRGYLALPVCNRTKLVFFKDTWRPDIEGMLSEAEIYAILRGNEELLPLLPVVLACGDVLLSGGQVQCTKTQDSAEDNQWVHHSARLRKLTRHRVIQELAFPLHMVQNSKQLLGAVRNTLEVIKLAYHEFGILHRDISVGNVMLNMDFAGILNDWDHAIRANVTRQGHPYRTGTWQFMSIGILRNATKPHTIHDDIESAFWVFYYIALHHFKLSPESSKSSRLTIKIFDEKDVESGKDGRVIYSGGDIKSSSLTSGEINEVKFESVPITEALHQFAGIVADYRGLQEARLRGRKAAAAEAAYSEQVIEKVDGIIKIFNDIIDNKNTKWPENPNDAVEDQFPKTTVMEDHRRMTTDALHSFSVAHRGVGTSGHQFSKASGSGMLPPTSIPAGHGSTSSVGIAVPGGSTIASGFRASSRSNSKRRADDEGVDLEESGSKKRVKKLKKGKKEQKGKQGSSTPMRYFTRLQSRLGLKKED</sequence>